<comment type="caution">
    <text evidence="2">The sequence shown here is derived from an EMBL/GenBank/DDBJ whole genome shotgun (WGS) entry which is preliminary data.</text>
</comment>
<dbReference type="AlphaFoldDB" id="A0AAD6LJ62"/>
<protein>
    <submittedName>
        <fullName evidence="2">Uncharacterized protein</fullName>
    </submittedName>
</protein>
<gene>
    <name evidence="2" type="ORF">NC653_036153</name>
</gene>
<keyword evidence="3" id="KW-1185">Reference proteome</keyword>
<accession>A0AAD6LJ62</accession>
<reference evidence="2 3" key="1">
    <citation type="journal article" date="2023" name="Mol. Ecol. Resour.">
        <title>Chromosome-level genome assembly of a triploid poplar Populus alba 'Berolinensis'.</title>
        <authorList>
            <person name="Chen S."/>
            <person name="Yu Y."/>
            <person name="Wang X."/>
            <person name="Wang S."/>
            <person name="Zhang T."/>
            <person name="Zhou Y."/>
            <person name="He R."/>
            <person name="Meng N."/>
            <person name="Wang Y."/>
            <person name="Liu W."/>
            <person name="Liu Z."/>
            <person name="Liu J."/>
            <person name="Guo Q."/>
            <person name="Huang H."/>
            <person name="Sederoff R.R."/>
            <person name="Wang G."/>
            <person name="Qu G."/>
            <person name="Chen S."/>
        </authorList>
    </citation>
    <scope>NUCLEOTIDE SEQUENCE [LARGE SCALE GENOMIC DNA]</scope>
    <source>
        <strain evidence="2">SC-2020</strain>
    </source>
</reference>
<dbReference type="Proteomes" id="UP001164929">
    <property type="component" value="Chromosome 16"/>
</dbReference>
<organism evidence="2 3">
    <name type="scientific">Populus alba x Populus x berolinensis</name>
    <dbReference type="NCBI Taxonomy" id="444605"/>
    <lineage>
        <taxon>Eukaryota</taxon>
        <taxon>Viridiplantae</taxon>
        <taxon>Streptophyta</taxon>
        <taxon>Embryophyta</taxon>
        <taxon>Tracheophyta</taxon>
        <taxon>Spermatophyta</taxon>
        <taxon>Magnoliopsida</taxon>
        <taxon>eudicotyledons</taxon>
        <taxon>Gunneridae</taxon>
        <taxon>Pentapetalae</taxon>
        <taxon>rosids</taxon>
        <taxon>fabids</taxon>
        <taxon>Malpighiales</taxon>
        <taxon>Salicaceae</taxon>
        <taxon>Saliceae</taxon>
        <taxon>Populus</taxon>
    </lineage>
</organism>
<evidence type="ECO:0000313" key="2">
    <source>
        <dbReference type="EMBL" id="KAJ6968118.1"/>
    </source>
</evidence>
<feature type="region of interest" description="Disordered" evidence="1">
    <location>
        <begin position="44"/>
        <end position="66"/>
    </location>
</feature>
<evidence type="ECO:0000313" key="3">
    <source>
        <dbReference type="Proteomes" id="UP001164929"/>
    </source>
</evidence>
<dbReference type="EMBL" id="JAQIZT010000016">
    <property type="protein sequence ID" value="KAJ6968118.1"/>
    <property type="molecule type" value="Genomic_DNA"/>
</dbReference>
<evidence type="ECO:0000256" key="1">
    <source>
        <dbReference type="SAM" id="MobiDB-lite"/>
    </source>
</evidence>
<sequence>MLREGKEVVEAVSSTKRNLTLQLLILHLIRIPFNSSSSGSRPFNFFRESDSPRSNGEATEPLHRTHPYQTYSSSGCNLQFPGCHISHLFVGK</sequence>
<name>A0AAD6LJ62_9ROSI</name>
<proteinExistence type="predicted"/>